<dbReference type="Pfam" id="PF00534">
    <property type="entry name" value="Glycos_transf_1"/>
    <property type="match status" value="1"/>
</dbReference>
<reference evidence="3 4" key="1">
    <citation type="submission" date="2020-01" db="EMBL/GenBank/DDBJ databases">
        <title>Ponticoccus aerotolerans gen. nov., sp. nov., an anaerobic bacterium and proposal of Ponticoccusceae fam. nov., Ponticoccusles ord. nov. and Ponticoccuse classis nov. in the phylum Kiritimatiellaeota.</title>
        <authorList>
            <person name="Zhou L.Y."/>
            <person name="Du Z.J."/>
        </authorList>
    </citation>
    <scope>NUCLEOTIDE SEQUENCE [LARGE SCALE GENOMIC DNA]</scope>
    <source>
        <strain evidence="3 4">S-5007</strain>
    </source>
</reference>
<dbReference type="RefSeq" id="WP_160629212.1">
    <property type="nucleotide sequence ID" value="NZ_CP047593.1"/>
</dbReference>
<sequence>MKTSKADLHVHCKYSDRPSEWFLRRIGAPESFMEPMAVYDACKEAGMDYVTISDHNCIRGAMEIAHLPNTFISSELTTYFPENRCKIHCLVTGINPDQFSILQEARENIYDLQQYLNQQNIIHSIAHPLFRINDRLSIELFEKLILLFNRFEGINGSRDPRACDISNAILSSLTPEDISNMANRHGINPTGSEPWKKILVGGSDDHSGLYIAGAHTVTPHAADVNEFLTHLREGRHSPAGRAGTSIRLANSLYKITYNYYSSRFLNGKRNDTSVIGAMLGRLSGDVPPDQPEPPSLRSSIRTGVKKLVAKKKKRQLSEIERLIVDEFARVLEQDPHRLCPLGNQDDSDAQNFYAACKISQQLGYTFLKKFIFKLRDGNIIESLQAISSMGPVMLGIAPYLTAFATQHKDEQFLHSLADRFPAANPLKRKSGKRAWITDTFADVNGVSHTINTLAGLACRKDQPITVITCQQNDPDVAYPHKNFPPVGSFDLPEYESIKIPFPPFLELLHFLEEERFDELIISTPGALGLSGLLAARLLGLTVKGIYHTDFPKFVQSMTDDDNLGKMTWKYMRWFYRNMETVYSPTHRYRKLLIENGFDAPTIKVLPRGVNLNDFNPRKRDNNFWAAYNLNGGFKFLYVGRVSKEKNLENMIGGFLKLLKENPHADLIIVGDGPHCEELRRRYRNDHIAFTGFMRGERLQQAYASADAFIFPSMTDTFGNAVLEAHASGLPAIVSDQGGPQEIVRSHNSGIVIDARTPETFQEAMNSLINDPNTYIFLRNKALQKAAESRWETALDLLV</sequence>
<keyword evidence="4" id="KW-1185">Reference proteome</keyword>
<gene>
    <name evidence="3" type="ORF">GT409_11430</name>
</gene>
<dbReference type="InterPro" id="IPR050194">
    <property type="entry name" value="Glycosyltransferase_grp1"/>
</dbReference>
<dbReference type="Pfam" id="PF13439">
    <property type="entry name" value="Glyco_transf_4"/>
    <property type="match status" value="1"/>
</dbReference>
<dbReference type="Proteomes" id="UP000464954">
    <property type="component" value="Chromosome"/>
</dbReference>
<dbReference type="AlphaFoldDB" id="A0A6P1MAB4"/>
<keyword evidence="3" id="KW-0808">Transferase</keyword>
<proteinExistence type="predicted"/>
<dbReference type="InterPro" id="IPR001296">
    <property type="entry name" value="Glyco_trans_1"/>
</dbReference>
<accession>A0A6P1MAB4</accession>
<dbReference type="PANTHER" id="PTHR45947">
    <property type="entry name" value="SULFOQUINOVOSYL TRANSFERASE SQD2"/>
    <property type="match status" value="1"/>
</dbReference>
<dbReference type="PANTHER" id="PTHR45947:SF3">
    <property type="entry name" value="SULFOQUINOVOSYL TRANSFERASE SQD2"/>
    <property type="match status" value="1"/>
</dbReference>
<protein>
    <submittedName>
        <fullName evidence="3">Glycosyltransferase</fullName>
    </submittedName>
</protein>
<dbReference type="GO" id="GO:0016757">
    <property type="term" value="F:glycosyltransferase activity"/>
    <property type="evidence" value="ECO:0007669"/>
    <property type="project" value="InterPro"/>
</dbReference>
<feature type="domain" description="Glycosyl transferase family 1" evidence="1">
    <location>
        <begin position="631"/>
        <end position="774"/>
    </location>
</feature>
<dbReference type="SUPFAM" id="SSF53756">
    <property type="entry name" value="UDP-Glycosyltransferase/glycogen phosphorylase"/>
    <property type="match status" value="1"/>
</dbReference>
<dbReference type="InterPro" id="IPR028098">
    <property type="entry name" value="Glyco_trans_4-like_N"/>
</dbReference>
<dbReference type="CDD" id="cd03814">
    <property type="entry name" value="GT4-like"/>
    <property type="match status" value="1"/>
</dbReference>
<evidence type="ECO:0000259" key="2">
    <source>
        <dbReference type="Pfam" id="PF13439"/>
    </source>
</evidence>
<evidence type="ECO:0000313" key="3">
    <source>
        <dbReference type="EMBL" id="QHI70033.1"/>
    </source>
</evidence>
<feature type="domain" description="Glycosyltransferase subfamily 4-like N-terminal" evidence="2">
    <location>
        <begin position="443"/>
        <end position="612"/>
    </location>
</feature>
<organism evidence="3 4">
    <name type="scientific">Tichowtungia aerotolerans</name>
    <dbReference type="NCBI Taxonomy" id="2697043"/>
    <lineage>
        <taxon>Bacteria</taxon>
        <taxon>Pseudomonadati</taxon>
        <taxon>Kiritimatiellota</taxon>
        <taxon>Tichowtungiia</taxon>
        <taxon>Tichowtungiales</taxon>
        <taxon>Tichowtungiaceae</taxon>
        <taxon>Tichowtungia</taxon>
    </lineage>
</organism>
<evidence type="ECO:0000259" key="1">
    <source>
        <dbReference type="Pfam" id="PF00534"/>
    </source>
</evidence>
<dbReference type="KEGG" id="taer:GT409_11430"/>
<evidence type="ECO:0000313" key="4">
    <source>
        <dbReference type="Proteomes" id="UP000464954"/>
    </source>
</evidence>
<dbReference type="Gene3D" id="3.20.20.140">
    <property type="entry name" value="Metal-dependent hydrolases"/>
    <property type="match status" value="1"/>
</dbReference>
<name>A0A6P1MAB4_9BACT</name>
<dbReference type="EMBL" id="CP047593">
    <property type="protein sequence ID" value="QHI70033.1"/>
    <property type="molecule type" value="Genomic_DNA"/>
</dbReference>
<dbReference type="SUPFAM" id="SSF89550">
    <property type="entry name" value="PHP domain-like"/>
    <property type="match status" value="1"/>
</dbReference>
<dbReference type="InterPro" id="IPR016195">
    <property type="entry name" value="Pol/histidinol_Pase-like"/>
</dbReference>
<dbReference type="Gene3D" id="3.40.50.2000">
    <property type="entry name" value="Glycogen Phosphorylase B"/>
    <property type="match status" value="2"/>
</dbReference>